<dbReference type="EMBL" id="JEMC01001779">
    <property type="protein sequence ID" value="KYF93974.1"/>
    <property type="molecule type" value="Genomic_DNA"/>
</dbReference>
<dbReference type="Proteomes" id="UP000075515">
    <property type="component" value="Unassembled WGS sequence"/>
</dbReference>
<dbReference type="AlphaFoldDB" id="A0A150SND4"/>
<reference evidence="1 2" key="1">
    <citation type="submission" date="2014-02" db="EMBL/GenBank/DDBJ databases">
        <title>The small core and large imbalanced accessory genome model reveals a collaborative survival strategy of Sorangium cellulosum strains in nature.</title>
        <authorList>
            <person name="Han K."/>
            <person name="Peng R."/>
            <person name="Blom J."/>
            <person name="Li Y.-Z."/>
        </authorList>
    </citation>
    <scope>NUCLEOTIDE SEQUENCE [LARGE SCALE GENOMIC DNA]</scope>
    <source>
        <strain evidence="1 2">So0149</strain>
    </source>
</reference>
<gene>
    <name evidence="1" type="ORF">BE18_31940</name>
</gene>
<evidence type="ECO:0000313" key="2">
    <source>
        <dbReference type="Proteomes" id="UP000075515"/>
    </source>
</evidence>
<sequence>MKPRSPTRLYRVTVAARPVTGKISPADVERFLVARGYRPEYKKRRGWPASVPTNYRRRTQEYIPSPRDTFSTLARVIEAIALHEGCSPGEVLREIAVVAQMAEDGG</sequence>
<accession>A0A150SND4</accession>
<evidence type="ECO:0000313" key="1">
    <source>
        <dbReference type="EMBL" id="KYF93974.1"/>
    </source>
</evidence>
<comment type="caution">
    <text evidence="1">The sequence shown here is derived from an EMBL/GenBank/DDBJ whole genome shotgun (WGS) entry which is preliminary data.</text>
</comment>
<protein>
    <submittedName>
        <fullName evidence="1">Uncharacterized protein</fullName>
    </submittedName>
</protein>
<proteinExistence type="predicted"/>
<name>A0A150SND4_SORCE</name>
<organism evidence="1 2">
    <name type="scientific">Sorangium cellulosum</name>
    <name type="common">Polyangium cellulosum</name>
    <dbReference type="NCBI Taxonomy" id="56"/>
    <lineage>
        <taxon>Bacteria</taxon>
        <taxon>Pseudomonadati</taxon>
        <taxon>Myxococcota</taxon>
        <taxon>Polyangia</taxon>
        <taxon>Polyangiales</taxon>
        <taxon>Polyangiaceae</taxon>
        <taxon>Sorangium</taxon>
    </lineage>
</organism>